<feature type="region of interest" description="Disordered" evidence="12">
    <location>
        <begin position="1353"/>
        <end position="1383"/>
    </location>
</feature>
<evidence type="ECO:0000256" key="9">
    <source>
        <dbReference type="ARBA" id="ARBA00025661"/>
    </source>
</evidence>
<evidence type="ECO:0000313" key="17">
    <source>
        <dbReference type="Proteomes" id="UP001172159"/>
    </source>
</evidence>
<feature type="compositionally biased region" description="Polar residues" evidence="12">
    <location>
        <begin position="1353"/>
        <end position="1365"/>
    </location>
</feature>
<feature type="compositionally biased region" description="Low complexity" evidence="12">
    <location>
        <begin position="789"/>
        <end position="803"/>
    </location>
</feature>
<keyword evidence="4 11" id="KW-0678">Repressor</keyword>
<evidence type="ECO:0000256" key="4">
    <source>
        <dbReference type="ARBA" id="ARBA00022491"/>
    </source>
</evidence>
<organism evidence="16 17">
    <name type="scientific">Apiosordaria backusii</name>
    <dbReference type="NCBI Taxonomy" id="314023"/>
    <lineage>
        <taxon>Eukaryota</taxon>
        <taxon>Fungi</taxon>
        <taxon>Dikarya</taxon>
        <taxon>Ascomycota</taxon>
        <taxon>Pezizomycotina</taxon>
        <taxon>Sordariomycetes</taxon>
        <taxon>Sordariomycetidae</taxon>
        <taxon>Sordariales</taxon>
        <taxon>Lasiosphaeriaceae</taxon>
        <taxon>Apiosordaria</taxon>
    </lineage>
</organism>
<dbReference type="PANTHER" id="PTHR48249">
    <property type="entry name" value="MEDIATOR OF RNA POLYMERASE II TRANSCRIPTION SUBUNIT 13"/>
    <property type="match status" value="1"/>
</dbReference>
<evidence type="ECO:0000259" key="13">
    <source>
        <dbReference type="Pfam" id="PF06333"/>
    </source>
</evidence>
<dbReference type="GO" id="GO:0016592">
    <property type="term" value="C:mediator complex"/>
    <property type="evidence" value="ECO:0007669"/>
    <property type="project" value="InterPro"/>
</dbReference>
<sequence length="1522" mass="166152">MEAGDYDTNTLLINNLSAVSFRIYEPIASHVYTFNASDVHDALRNDGHLVYMDSVRHGIWCFYLSTGDSNMSINPESLGLRARMVVCGYTLGLVGEGHFKPIDLFKSRMPGTNPINTPSSSSSTGSGLDMTLKGSQSFSLPTPTAVGNVVLADVKTAPSPMGDVKGYASVPIPEIHRYFIQAVLSSLTTYFCRQIGAIALNQRAVLLPPEALNMDDVASVSALATFRVYLTTIGSLVISLSVSLSRSLVPCTRPFQGSFMPPSPVLAAPFGAFGSLQGILDTDSQVTENGFVQSPDTQIGRLRSGPGERFSQWKTLVCEVLKLHGMSSALLNGCSWLNVHFSQRKPYEHRPDGKNTPLVSSGPNAPWPSVLCFRRARIEPVSDIAFDRAMAGDDAEHGDPLSMVKSWCQGFPKREEDMAQRKKDREAALLREKADADGRNIQLNGHSPMNPRRPSNGGPALMAAGVMYPTPPDGVQPTGVMPLFDIAMVSPANHAPPNVAADLEVTMQQDVSMADGFSVGWDGTETKPEPTTAGFTEEHMYGDLDEDMFGGNELTDADFNFFDQPPDGLDLDTHPVDDIGPSMNLQLTNNIGAHEPGRSIQGTDSRKPDPGNIQPQFTKPELKHARSILAEESRQQTNTQNFNHNSAVRIKRQTSPFNPETVFKKIRASLHPIPPSSRAAPKGVPPRRRSVYDKVEFNPALSLDSVKYQASGPFTYQPPTLNSYLPNDGPLTTGRLLGSAKQRRSIKELPFDLLGLQKRTNGAGTSPAKRDEAFSDSDESSLVSDDDTASNASARASSPAKSSILRRRPDDDVISMAASFKDLENFAAESPGYSRADLARLSSSEVPELSLTRWFADPEPVPLRISVSDDDFITVAQVLTEQAAGGTLKLEPERPCSEVRDVRRGLVDAIRYSIQGLQRALPRALMGASESHFRSFAEVQDVPLLVQPVQPQSRVQLRPTDVGKPAFQMLPVPHIEVRRNNVQLALLPSAVPFWESLGLGPAQGAKDIVSVCVFPHEEGMRDNATVFLERMRSTYESMNLGAFGKLPTTASIMDGLVSVSLDQGFVSPGLHLSRPHSVYTDHMANLALSLANVPMTEKNFVVYFAYLPENPTSIVDSCCAFQELFEHYKRCMLDRKKQILNELVLQLIPLNLMASDTSMVVLPTSECMRLCIETYDRCTLFGGPMPAPAIVLESALPREISFRLSPTPSPGVLHENSHMHIAYAQSTDERWVTAAWTDNRGSKQMTASYCLGRRHKPLTRNLSEVISEIWDTTYDLVSSCKVHWRIIVTKSGTMDPFEAELWIAKAQDEHRIGVNLVLMTVDTNPSLQLIPPAVKIPASAPAAFYTTPVSTPQPLSVLSPDQSNNPPTPMGGVTTPIDTTSQPDLATSSDQNYDKTLIDVTDLTHSVVISHRLNNSLSLTDLNPCLASGYLVKRSGPRPEDPPAVMEVNVVWFDSSRLMVNVAAPHEQLLREVMGHFRGLGTLARARGLVVGGGGDSKEGADVRPWHVGVVERGVRVLGLLM</sequence>
<accession>A0AA40EIP0</accession>
<keyword evidence="17" id="KW-1185">Reference proteome</keyword>
<comment type="subcellular location">
    <subcellularLocation>
        <location evidence="1 11">Nucleus</location>
    </subcellularLocation>
</comment>
<comment type="function">
    <text evidence="9 11">Component of the SRB8-11 complex. The SRB8-11 complex is a regulatory module of the Mediator complex which is itself involved in regulation of basal and activated RNA polymerase II-dependent transcription. The SRB8-11 complex may be involved in the transcriptional repression of a subset of genes regulated by Mediator. It may inhibit the association of the Mediator complex with RNA polymerase II to form the holoenzyme complex.</text>
</comment>
<comment type="similarity">
    <text evidence="2 11">Belongs to the Mediator complex subunit 13 family.</text>
</comment>
<keyword evidence="5 11" id="KW-0805">Transcription regulation</keyword>
<evidence type="ECO:0000259" key="15">
    <source>
        <dbReference type="Pfam" id="PF18296"/>
    </source>
</evidence>
<dbReference type="Pfam" id="PF06333">
    <property type="entry name" value="Med13_C"/>
    <property type="match status" value="1"/>
</dbReference>
<feature type="region of interest" description="Disordered" evidence="12">
    <location>
        <begin position="757"/>
        <end position="806"/>
    </location>
</feature>
<evidence type="ECO:0000256" key="12">
    <source>
        <dbReference type="SAM" id="MobiDB-lite"/>
    </source>
</evidence>
<proteinExistence type="inferred from homology"/>
<evidence type="ECO:0000313" key="16">
    <source>
        <dbReference type="EMBL" id="KAK0739143.1"/>
    </source>
</evidence>
<dbReference type="InterPro" id="IPR051139">
    <property type="entry name" value="Mediator_complx_sub13"/>
</dbReference>
<feature type="domain" description="MID" evidence="15">
    <location>
        <begin position="1006"/>
        <end position="1178"/>
    </location>
</feature>
<evidence type="ECO:0000256" key="3">
    <source>
        <dbReference type="ARBA" id="ARBA00019618"/>
    </source>
</evidence>
<feature type="compositionally biased region" description="Acidic residues" evidence="12">
    <location>
        <begin position="774"/>
        <end position="788"/>
    </location>
</feature>
<comment type="caution">
    <text evidence="16">The sequence shown here is derived from an EMBL/GenBank/DDBJ whole genome shotgun (WGS) entry which is preliminary data.</text>
</comment>
<keyword evidence="6 11" id="KW-0010">Activator</keyword>
<dbReference type="Pfam" id="PF18296">
    <property type="entry name" value="MID_MedPIWI"/>
    <property type="match status" value="1"/>
</dbReference>
<dbReference type="GO" id="GO:0003713">
    <property type="term" value="F:transcription coactivator activity"/>
    <property type="evidence" value="ECO:0007669"/>
    <property type="project" value="TreeGrafter"/>
</dbReference>
<keyword evidence="7 11" id="KW-0804">Transcription</keyword>
<feature type="domain" description="Mediator complex subunit Med13 C-terminal" evidence="13">
    <location>
        <begin position="1186"/>
        <end position="1511"/>
    </location>
</feature>
<keyword evidence="8 11" id="KW-0539">Nucleus</keyword>
<evidence type="ECO:0000259" key="14">
    <source>
        <dbReference type="Pfam" id="PF11597"/>
    </source>
</evidence>
<evidence type="ECO:0000256" key="7">
    <source>
        <dbReference type="ARBA" id="ARBA00023163"/>
    </source>
</evidence>
<gene>
    <name evidence="16" type="ORF">B0T21DRAFT_382254</name>
</gene>
<dbReference type="InterPro" id="IPR009401">
    <property type="entry name" value="Med13_C"/>
</dbReference>
<evidence type="ECO:0000256" key="1">
    <source>
        <dbReference type="ARBA" id="ARBA00004123"/>
    </source>
</evidence>
<dbReference type="EMBL" id="JAUKTV010000004">
    <property type="protein sequence ID" value="KAK0739143.1"/>
    <property type="molecule type" value="Genomic_DNA"/>
</dbReference>
<dbReference type="PANTHER" id="PTHR48249:SF3">
    <property type="entry name" value="MEDIATOR OF RNA POLYMERASE II TRANSCRIPTION SUBUNIT 13"/>
    <property type="match status" value="1"/>
</dbReference>
<comment type="subunit">
    <text evidence="11">Component of the SRB8-11 complex, which itself associates with the Mediator complex.</text>
</comment>
<evidence type="ECO:0000256" key="6">
    <source>
        <dbReference type="ARBA" id="ARBA00023159"/>
    </source>
</evidence>
<evidence type="ECO:0000256" key="5">
    <source>
        <dbReference type="ARBA" id="ARBA00023015"/>
    </source>
</evidence>
<dbReference type="Proteomes" id="UP001172159">
    <property type="component" value="Unassembled WGS sequence"/>
</dbReference>
<evidence type="ECO:0000256" key="10">
    <source>
        <dbReference type="ARBA" id="ARBA00032008"/>
    </source>
</evidence>
<dbReference type="InterPro" id="IPR041285">
    <property type="entry name" value="MID_MedPIWI"/>
</dbReference>
<name>A0AA40EIP0_9PEZI</name>
<reference evidence="16" key="1">
    <citation type="submission" date="2023-06" db="EMBL/GenBank/DDBJ databases">
        <title>Genome-scale phylogeny and comparative genomics of the fungal order Sordariales.</title>
        <authorList>
            <consortium name="Lawrence Berkeley National Laboratory"/>
            <person name="Hensen N."/>
            <person name="Bonometti L."/>
            <person name="Westerberg I."/>
            <person name="Brannstrom I.O."/>
            <person name="Guillou S."/>
            <person name="Cros-Aarteil S."/>
            <person name="Calhoun S."/>
            <person name="Haridas S."/>
            <person name="Kuo A."/>
            <person name="Mondo S."/>
            <person name="Pangilinan J."/>
            <person name="Riley R."/>
            <person name="Labutti K."/>
            <person name="Andreopoulos B."/>
            <person name="Lipzen A."/>
            <person name="Chen C."/>
            <person name="Yanf M."/>
            <person name="Daum C."/>
            <person name="Ng V."/>
            <person name="Clum A."/>
            <person name="Steindorff A."/>
            <person name="Ohm R."/>
            <person name="Martin F."/>
            <person name="Silar P."/>
            <person name="Natvig D."/>
            <person name="Lalanne C."/>
            <person name="Gautier V."/>
            <person name="Ament-Velasquez S.L."/>
            <person name="Kruys A."/>
            <person name="Hutchinson M.I."/>
            <person name="Powell A.J."/>
            <person name="Barry K."/>
            <person name="Miller A.N."/>
            <person name="Grigoriev I.V."/>
            <person name="Debuchy R."/>
            <person name="Gladieux P."/>
            <person name="Thoren M.H."/>
            <person name="Johannesson H."/>
        </authorList>
    </citation>
    <scope>NUCLEOTIDE SEQUENCE</scope>
    <source>
        <strain evidence="16">CBS 540.89</strain>
    </source>
</reference>
<evidence type="ECO:0000256" key="2">
    <source>
        <dbReference type="ARBA" id="ARBA00009354"/>
    </source>
</evidence>
<feature type="domain" description="Mediator complex subunit Med13 N-terminal" evidence="14">
    <location>
        <begin position="8"/>
        <end position="376"/>
    </location>
</feature>
<feature type="region of interest" description="Disordered" evidence="12">
    <location>
        <begin position="589"/>
        <end position="620"/>
    </location>
</feature>
<dbReference type="Pfam" id="PF11597">
    <property type="entry name" value="Med13_N"/>
    <property type="match status" value="1"/>
</dbReference>
<dbReference type="GO" id="GO:0045944">
    <property type="term" value="P:positive regulation of transcription by RNA polymerase II"/>
    <property type="evidence" value="ECO:0007669"/>
    <property type="project" value="TreeGrafter"/>
</dbReference>
<evidence type="ECO:0000256" key="8">
    <source>
        <dbReference type="ARBA" id="ARBA00023242"/>
    </source>
</evidence>
<protein>
    <recommendedName>
        <fullName evidence="3 11">Mediator of RNA polymerase II transcription subunit 13</fullName>
    </recommendedName>
    <alternativeName>
        <fullName evidence="10 11">Mediator complex subunit 13</fullName>
    </alternativeName>
</protein>
<dbReference type="InterPro" id="IPR021643">
    <property type="entry name" value="Mediator_Med13_N"/>
</dbReference>
<evidence type="ECO:0000256" key="11">
    <source>
        <dbReference type="RuleBase" id="RU364134"/>
    </source>
</evidence>